<keyword evidence="2" id="KW-0812">Transmembrane</keyword>
<feature type="transmembrane region" description="Helical" evidence="2">
    <location>
        <begin position="142"/>
        <end position="159"/>
    </location>
</feature>
<keyword evidence="2" id="KW-1133">Transmembrane helix</keyword>
<feature type="compositionally biased region" description="Basic and acidic residues" evidence="1">
    <location>
        <begin position="16"/>
        <end position="33"/>
    </location>
</feature>
<dbReference type="OrthoDB" id="5193694at2"/>
<evidence type="ECO:0000256" key="2">
    <source>
        <dbReference type="SAM" id="Phobius"/>
    </source>
</evidence>
<feature type="compositionally biased region" description="Low complexity" evidence="1">
    <location>
        <begin position="74"/>
        <end position="85"/>
    </location>
</feature>
<dbReference type="EMBL" id="QMIG01000021">
    <property type="protein sequence ID" value="RAW11225.1"/>
    <property type="molecule type" value="Genomic_DNA"/>
</dbReference>
<evidence type="ECO:0000256" key="1">
    <source>
        <dbReference type="SAM" id="MobiDB-lite"/>
    </source>
</evidence>
<dbReference type="Proteomes" id="UP000250462">
    <property type="component" value="Unassembled WGS sequence"/>
</dbReference>
<feature type="compositionally biased region" description="Acidic residues" evidence="1">
    <location>
        <begin position="34"/>
        <end position="43"/>
    </location>
</feature>
<comment type="caution">
    <text evidence="3">The sequence shown here is derived from an EMBL/GenBank/DDBJ whole genome shotgun (WGS) entry which is preliminary data.</text>
</comment>
<feature type="transmembrane region" description="Helical" evidence="2">
    <location>
        <begin position="116"/>
        <end position="136"/>
    </location>
</feature>
<feature type="region of interest" description="Disordered" evidence="1">
    <location>
        <begin position="1"/>
        <end position="109"/>
    </location>
</feature>
<organism evidence="3 4">
    <name type="scientific">Phytoactinopolyspora halophila</name>
    <dbReference type="NCBI Taxonomy" id="1981511"/>
    <lineage>
        <taxon>Bacteria</taxon>
        <taxon>Bacillati</taxon>
        <taxon>Actinomycetota</taxon>
        <taxon>Actinomycetes</taxon>
        <taxon>Jiangellales</taxon>
        <taxon>Jiangellaceae</taxon>
        <taxon>Phytoactinopolyspora</taxon>
    </lineage>
</organism>
<keyword evidence="2" id="KW-0472">Membrane</keyword>
<dbReference type="RefSeq" id="WP_112259550.1">
    <property type="nucleotide sequence ID" value="NZ_QMIG01000021.1"/>
</dbReference>
<dbReference type="AlphaFoldDB" id="A0A329QFJ5"/>
<evidence type="ECO:0000313" key="4">
    <source>
        <dbReference type="Proteomes" id="UP000250462"/>
    </source>
</evidence>
<proteinExistence type="predicted"/>
<accession>A0A329QFJ5</accession>
<evidence type="ECO:0000313" key="3">
    <source>
        <dbReference type="EMBL" id="RAW11225.1"/>
    </source>
</evidence>
<sequence length="175" mass="18960">MSTGRDDDQTWSELVEAFHAEPDPDDAQRRWPEAEDLDPDDVDTGPTNTYPGASHTWGENATDDPVEGQPGDDTPAAARPWRATPQEPAGTQLSDDDHFVPPAPPPLPRGDRVSRWAWTGLIAAPSVLLLSAILQWTPPDQLMLVLVGGFIAGFVTLVARMRGRNPHDPDDGAVV</sequence>
<protein>
    <submittedName>
        <fullName evidence="3">Uncharacterized protein</fullName>
    </submittedName>
</protein>
<reference evidence="3 4" key="1">
    <citation type="submission" date="2018-06" db="EMBL/GenBank/DDBJ databases">
        <title>Phytoactinopolyspora halophila sp. nov., a novel halophilic actinomycete isolated from a saline soil in China.</title>
        <authorList>
            <person name="Tang S.-K."/>
        </authorList>
    </citation>
    <scope>NUCLEOTIDE SEQUENCE [LARGE SCALE GENOMIC DNA]</scope>
    <source>
        <strain evidence="3 4">YIM 96934</strain>
    </source>
</reference>
<gene>
    <name evidence="3" type="ORF">DPM12_17035</name>
</gene>
<name>A0A329QFJ5_9ACTN</name>
<keyword evidence="4" id="KW-1185">Reference proteome</keyword>